<evidence type="ECO:0000256" key="1">
    <source>
        <dbReference type="ARBA" id="ARBA00023187"/>
    </source>
</evidence>
<dbReference type="SMART" id="SM00360">
    <property type="entry name" value="RRM"/>
    <property type="match status" value="2"/>
</dbReference>
<comment type="caution">
    <text evidence="4">The sequence shown here is derived from an EMBL/GenBank/DDBJ whole genome shotgun (WGS) entry which is preliminary data.</text>
</comment>
<evidence type="ECO:0000256" key="2">
    <source>
        <dbReference type="PROSITE-ProRule" id="PRU00176"/>
    </source>
</evidence>
<dbReference type="Pfam" id="PF00076">
    <property type="entry name" value="RRM_1"/>
    <property type="match status" value="2"/>
</dbReference>
<dbReference type="Gene3D" id="3.30.70.330">
    <property type="match status" value="2"/>
</dbReference>
<sequence length="173" mass="20758">MPTPPDRPVYVGNFEYEAEEWEIRKLMEKYGDVERIDMKQGYAFVYMRDEEDGEYAIKKLDGMEWGYKKRPLRLQWSKMREADRQRHVRPTTTLFVVNFDAARTRTRDLERLFEKYGPLRRVEIKRNYAFVQYDTVDDAAYALKKTNATVLLGRTITVEFCQNEVGRWVLSEF</sequence>
<dbReference type="EMBL" id="MU069897">
    <property type="protein sequence ID" value="KAF5832105.1"/>
    <property type="molecule type" value="Genomic_DNA"/>
</dbReference>
<evidence type="ECO:0000259" key="3">
    <source>
        <dbReference type="PROSITE" id="PS50102"/>
    </source>
</evidence>
<reference evidence="4" key="1">
    <citation type="submission" date="2017-08" db="EMBL/GenBank/DDBJ databases">
        <authorList>
            <person name="Polle J.E."/>
            <person name="Barry K."/>
            <person name="Cushman J."/>
            <person name="Schmutz J."/>
            <person name="Tran D."/>
            <person name="Hathwaick L.T."/>
            <person name="Yim W.C."/>
            <person name="Jenkins J."/>
            <person name="Mckie-Krisberg Z.M."/>
            <person name="Prochnik S."/>
            <person name="Lindquist E."/>
            <person name="Dockter R.B."/>
            <person name="Adam C."/>
            <person name="Molina H."/>
            <person name="Bunkerborg J."/>
            <person name="Jin E."/>
            <person name="Buchheim M."/>
            <person name="Magnuson J."/>
        </authorList>
    </citation>
    <scope>NUCLEOTIDE SEQUENCE</scope>
    <source>
        <strain evidence="4">CCAP 19/18</strain>
    </source>
</reference>
<keyword evidence="5" id="KW-1185">Reference proteome</keyword>
<proteinExistence type="predicted"/>
<keyword evidence="2" id="KW-0694">RNA-binding</keyword>
<name>A0ABQ7GBY2_DUNSA</name>
<dbReference type="InterPro" id="IPR035979">
    <property type="entry name" value="RBD_domain_sf"/>
</dbReference>
<dbReference type="InterPro" id="IPR012677">
    <property type="entry name" value="Nucleotide-bd_a/b_plait_sf"/>
</dbReference>
<dbReference type="Proteomes" id="UP000815325">
    <property type="component" value="Unassembled WGS sequence"/>
</dbReference>
<evidence type="ECO:0000313" key="5">
    <source>
        <dbReference type="Proteomes" id="UP000815325"/>
    </source>
</evidence>
<dbReference type="InterPro" id="IPR050907">
    <property type="entry name" value="SRSF"/>
</dbReference>
<protein>
    <recommendedName>
        <fullName evidence="3">RRM domain-containing protein</fullName>
    </recommendedName>
</protein>
<dbReference type="PANTHER" id="PTHR23147">
    <property type="entry name" value="SERINE/ARGININE RICH SPLICING FACTOR"/>
    <property type="match status" value="1"/>
</dbReference>
<dbReference type="PROSITE" id="PS50102">
    <property type="entry name" value="RRM"/>
    <property type="match status" value="2"/>
</dbReference>
<organism evidence="4 5">
    <name type="scientific">Dunaliella salina</name>
    <name type="common">Green alga</name>
    <name type="synonym">Protococcus salinus</name>
    <dbReference type="NCBI Taxonomy" id="3046"/>
    <lineage>
        <taxon>Eukaryota</taxon>
        <taxon>Viridiplantae</taxon>
        <taxon>Chlorophyta</taxon>
        <taxon>core chlorophytes</taxon>
        <taxon>Chlorophyceae</taxon>
        <taxon>CS clade</taxon>
        <taxon>Chlamydomonadales</taxon>
        <taxon>Dunaliellaceae</taxon>
        <taxon>Dunaliella</taxon>
    </lineage>
</organism>
<keyword evidence="1" id="KW-0507">mRNA processing</keyword>
<dbReference type="SUPFAM" id="SSF54928">
    <property type="entry name" value="RNA-binding domain, RBD"/>
    <property type="match status" value="1"/>
</dbReference>
<feature type="domain" description="RRM" evidence="3">
    <location>
        <begin position="92"/>
        <end position="163"/>
    </location>
</feature>
<feature type="domain" description="RRM" evidence="3">
    <location>
        <begin position="7"/>
        <end position="79"/>
    </location>
</feature>
<evidence type="ECO:0000313" key="4">
    <source>
        <dbReference type="EMBL" id="KAF5832105.1"/>
    </source>
</evidence>
<accession>A0ABQ7GBY2</accession>
<dbReference type="InterPro" id="IPR000504">
    <property type="entry name" value="RRM_dom"/>
</dbReference>
<keyword evidence="1" id="KW-0508">mRNA splicing</keyword>
<gene>
    <name evidence="4" type="ORF">DUNSADRAFT_12154</name>
</gene>